<gene>
    <name evidence="2" type="ORF">SAMN05421748_103198</name>
</gene>
<evidence type="ECO:0000313" key="3">
    <source>
        <dbReference type="Proteomes" id="UP000219612"/>
    </source>
</evidence>
<dbReference type="AlphaFoldDB" id="A0A285GZS8"/>
<evidence type="ECO:0000313" key="2">
    <source>
        <dbReference type="EMBL" id="SNY29140.1"/>
    </source>
</evidence>
<evidence type="ECO:0000256" key="1">
    <source>
        <dbReference type="SAM" id="MobiDB-lite"/>
    </source>
</evidence>
<accession>A0A285GZS8</accession>
<protein>
    <submittedName>
        <fullName evidence="2">Uncharacterized protein</fullName>
    </submittedName>
</protein>
<proteinExistence type="predicted"/>
<dbReference type="Proteomes" id="UP000219612">
    <property type="component" value="Unassembled WGS sequence"/>
</dbReference>
<feature type="region of interest" description="Disordered" evidence="1">
    <location>
        <begin position="1"/>
        <end position="29"/>
    </location>
</feature>
<organism evidence="2 3">
    <name type="scientific">Paractinoplanes atraurantiacus</name>
    <dbReference type="NCBI Taxonomy" id="1036182"/>
    <lineage>
        <taxon>Bacteria</taxon>
        <taxon>Bacillati</taxon>
        <taxon>Actinomycetota</taxon>
        <taxon>Actinomycetes</taxon>
        <taxon>Micromonosporales</taxon>
        <taxon>Micromonosporaceae</taxon>
        <taxon>Paractinoplanes</taxon>
    </lineage>
</organism>
<feature type="compositionally biased region" description="Basic and acidic residues" evidence="1">
    <location>
        <begin position="18"/>
        <end position="29"/>
    </location>
</feature>
<sequence length="29" mass="3437">MTDRPPHDADRQAQATREIYREPRVSARI</sequence>
<feature type="compositionally biased region" description="Basic and acidic residues" evidence="1">
    <location>
        <begin position="1"/>
        <end position="11"/>
    </location>
</feature>
<reference evidence="2 3" key="1">
    <citation type="submission" date="2017-09" db="EMBL/GenBank/DDBJ databases">
        <authorList>
            <person name="Ehlers B."/>
            <person name="Leendertz F.H."/>
        </authorList>
    </citation>
    <scope>NUCLEOTIDE SEQUENCE [LARGE SCALE GENOMIC DNA]</scope>
    <source>
        <strain evidence="2 3">CGMCC 4.6857</strain>
    </source>
</reference>
<name>A0A285GZS8_9ACTN</name>
<keyword evidence="3" id="KW-1185">Reference proteome</keyword>
<dbReference type="EMBL" id="OBDY01000003">
    <property type="protein sequence ID" value="SNY29140.1"/>
    <property type="molecule type" value="Genomic_DNA"/>
</dbReference>